<evidence type="ECO:0000313" key="2">
    <source>
        <dbReference type="EMBL" id="AEI51363.1"/>
    </source>
</evidence>
<keyword evidence="3" id="KW-1185">Reference proteome</keyword>
<reference evidence="3" key="1">
    <citation type="submission" date="2011-06" db="EMBL/GenBank/DDBJ databases">
        <title>The complete genome of chromosome of Runella slithyformis DSM 19594.</title>
        <authorList>
            <consortium name="US DOE Joint Genome Institute (JGI-PGF)"/>
            <person name="Lucas S."/>
            <person name="Han J."/>
            <person name="Lapidus A."/>
            <person name="Bruce D."/>
            <person name="Goodwin L."/>
            <person name="Pitluck S."/>
            <person name="Peters L."/>
            <person name="Kyrpides N."/>
            <person name="Mavromatis K."/>
            <person name="Ivanova N."/>
            <person name="Ovchinnikova G."/>
            <person name="Zhang X."/>
            <person name="Misra M."/>
            <person name="Detter J.C."/>
            <person name="Tapia R."/>
            <person name="Han C."/>
            <person name="Land M."/>
            <person name="Hauser L."/>
            <person name="Markowitz V."/>
            <person name="Cheng J.-F."/>
            <person name="Hugenholtz P."/>
            <person name="Woyke T."/>
            <person name="Wu D."/>
            <person name="Tindall B."/>
            <person name="Faehrich R."/>
            <person name="Brambilla E."/>
            <person name="Klenk H.-P."/>
            <person name="Eisen J.A."/>
        </authorList>
    </citation>
    <scope>NUCLEOTIDE SEQUENCE [LARGE SCALE GENOMIC DNA]</scope>
    <source>
        <strain evidence="3">ATCC 29530 / DSM 19594 / LMG 11500 / NCIMB 11436 / LSU 4</strain>
    </source>
</reference>
<dbReference type="SUPFAM" id="SSF46785">
    <property type="entry name" value="Winged helix' DNA-binding domain"/>
    <property type="match status" value="1"/>
</dbReference>
<dbReference type="GO" id="GO:0003700">
    <property type="term" value="F:DNA-binding transcription factor activity"/>
    <property type="evidence" value="ECO:0007669"/>
    <property type="project" value="InterPro"/>
</dbReference>
<dbReference type="PANTHER" id="PTHR38600">
    <property type="entry name" value="TRANSCRIPTIONAL REGULATORY PROTEIN"/>
    <property type="match status" value="1"/>
</dbReference>
<dbReference type="PROSITE" id="PS50987">
    <property type="entry name" value="HTH_ARSR_2"/>
    <property type="match status" value="1"/>
</dbReference>
<dbReference type="CDD" id="cd00090">
    <property type="entry name" value="HTH_ARSR"/>
    <property type="match status" value="1"/>
</dbReference>
<dbReference type="Gene3D" id="1.10.10.10">
    <property type="entry name" value="Winged helix-like DNA-binding domain superfamily/Winged helix DNA-binding domain"/>
    <property type="match status" value="1"/>
</dbReference>
<gene>
    <name evidence="2" type="ordered locus">Runsl_5054</name>
</gene>
<dbReference type="RefSeq" id="WP_013930644.1">
    <property type="nucleotide sequence ID" value="NC_015703.1"/>
</dbReference>
<dbReference type="InterPro" id="IPR036390">
    <property type="entry name" value="WH_DNA-bd_sf"/>
</dbReference>
<dbReference type="InterPro" id="IPR036388">
    <property type="entry name" value="WH-like_DNA-bd_sf"/>
</dbReference>
<dbReference type="InterPro" id="IPR001845">
    <property type="entry name" value="HTH_ArsR_DNA-bd_dom"/>
</dbReference>
<dbReference type="SMART" id="SM00418">
    <property type="entry name" value="HTH_ARSR"/>
    <property type="match status" value="1"/>
</dbReference>
<dbReference type="NCBIfam" id="NF033788">
    <property type="entry name" value="HTH_metalloreg"/>
    <property type="match status" value="1"/>
</dbReference>
<evidence type="ECO:0000313" key="3">
    <source>
        <dbReference type="Proteomes" id="UP000000493"/>
    </source>
</evidence>
<evidence type="ECO:0000259" key="1">
    <source>
        <dbReference type="PROSITE" id="PS50987"/>
    </source>
</evidence>
<sequence length="105" mass="12461">MNRDPFAAIADPTRRAIIDLLAQQELNINQISDHFNTVSRQAVTKQLKYLEDSGLVNIEKNGREKYCYLALDNLEEVNDWLRKYEKFWNKKLDKLDDYLKKKNGR</sequence>
<dbReference type="Pfam" id="PF01022">
    <property type="entry name" value="HTH_5"/>
    <property type="match status" value="1"/>
</dbReference>
<dbReference type="EMBL" id="CP002859">
    <property type="protein sequence ID" value="AEI51363.1"/>
    <property type="molecule type" value="Genomic_DNA"/>
</dbReference>
<dbReference type="AlphaFoldDB" id="A0A7U4E858"/>
<reference evidence="2 3" key="2">
    <citation type="journal article" date="2012" name="Stand. Genomic Sci.">
        <title>Complete genome sequence of the aquatic bacterium Runella slithyformis type strain (LSU 4(T)).</title>
        <authorList>
            <person name="Copeland A."/>
            <person name="Zhang X."/>
            <person name="Misra M."/>
            <person name="Lapidus A."/>
            <person name="Nolan M."/>
            <person name="Lucas S."/>
            <person name="Deshpande S."/>
            <person name="Cheng J.F."/>
            <person name="Tapia R."/>
            <person name="Goodwin L.A."/>
            <person name="Pitluck S."/>
            <person name="Liolios K."/>
            <person name="Pagani I."/>
            <person name="Ivanova N."/>
            <person name="Mikhailova N."/>
            <person name="Pati A."/>
            <person name="Chen A."/>
            <person name="Palaniappan K."/>
            <person name="Land M."/>
            <person name="Hauser L."/>
            <person name="Pan C."/>
            <person name="Jeffries C.D."/>
            <person name="Detter J.C."/>
            <person name="Brambilla E.M."/>
            <person name="Rohde M."/>
            <person name="Djao O.D."/>
            <person name="Goker M."/>
            <person name="Sikorski J."/>
            <person name="Tindall B.J."/>
            <person name="Woyke T."/>
            <person name="Bristow J."/>
            <person name="Eisen J.A."/>
            <person name="Markowitz V."/>
            <person name="Hugenholtz P."/>
            <person name="Kyrpides N.C."/>
            <person name="Klenk H.P."/>
            <person name="Mavromatis K."/>
        </authorList>
    </citation>
    <scope>NUCLEOTIDE SEQUENCE [LARGE SCALE GENOMIC DNA]</scope>
    <source>
        <strain evidence="3">ATCC 29530 / DSM 19594 / LMG 11500 / NCIMB 11436 / LSU 4</strain>
    </source>
</reference>
<dbReference type="PRINTS" id="PR00778">
    <property type="entry name" value="HTHARSR"/>
</dbReference>
<protein>
    <submittedName>
        <fullName evidence="2">Regulatory protein ArsR</fullName>
    </submittedName>
</protein>
<dbReference type="InterPro" id="IPR011991">
    <property type="entry name" value="ArsR-like_HTH"/>
</dbReference>
<dbReference type="Proteomes" id="UP000000493">
    <property type="component" value="Chromosome"/>
</dbReference>
<organism evidence="2 3">
    <name type="scientific">Runella slithyformis (strain ATCC 29530 / DSM 19594 / LMG 11500 / NCIMB 11436 / LSU 4)</name>
    <dbReference type="NCBI Taxonomy" id="761193"/>
    <lineage>
        <taxon>Bacteria</taxon>
        <taxon>Pseudomonadati</taxon>
        <taxon>Bacteroidota</taxon>
        <taxon>Cytophagia</taxon>
        <taxon>Cytophagales</taxon>
        <taxon>Spirosomataceae</taxon>
        <taxon>Runella</taxon>
    </lineage>
</organism>
<dbReference type="PANTHER" id="PTHR38600:SF1">
    <property type="entry name" value="TRANSCRIPTIONAL REGULATORY PROTEIN"/>
    <property type="match status" value="1"/>
</dbReference>
<feature type="domain" description="HTH arsR-type" evidence="1">
    <location>
        <begin position="1"/>
        <end position="89"/>
    </location>
</feature>
<name>A0A7U4E858_RUNSL</name>
<proteinExistence type="predicted"/>
<accession>A0A7U4E858</accession>
<dbReference type="KEGG" id="rsi:Runsl_5054"/>